<dbReference type="EMBL" id="JAPFQA010000011">
    <property type="protein sequence ID" value="MCZ8546949.1"/>
    <property type="molecule type" value="Genomic_DNA"/>
</dbReference>
<feature type="region of interest" description="Disordered" evidence="1">
    <location>
        <begin position="1"/>
        <end position="22"/>
    </location>
</feature>
<feature type="compositionally biased region" description="Basic residues" evidence="1">
    <location>
        <begin position="8"/>
        <end position="22"/>
    </location>
</feature>
<accession>A0ABT4QZL9</accession>
<evidence type="ECO:0000313" key="3">
    <source>
        <dbReference type="EMBL" id="MCZ8546949.1"/>
    </source>
</evidence>
<keyword evidence="2" id="KW-1133">Transmembrane helix</keyword>
<keyword evidence="2" id="KW-0472">Membrane</keyword>
<keyword evidence="2" id="KW-0812">Transmembrane</keyword>
<evidence type="ECO:0000256" key="2">
    <source>
        <dbReference type="SAM" id="Phobius"/>
    </source>
</evidence>
<keyword evidence="4" id="KW-1185">Reference proteome</keyword>
<gene>
    <name evidence="3" type="ORF">OOJ09_22405</name>
</gene>
<proteinExistence type="predicted"/>
<evidence type="ECO:0000256" key="1">
    <source>
        <dbReference type="SAM" id="MobiDB-lite"/>
    </source>
</evidence>
<comment type="caution">
    <text evidence="3">The sequence shown here is derived from an EMBL/GenBank/DDBJ whole genome shotgun (WGS) entry which is preliminary data.</text>
</comment>
<sequence length="104" mass="11113">MGFISRAHFPRSPRSSHSRPRRDTKVCCAVSGRGLVAIALFTLASFACGFSQNLTEFRDRTALDLIDFRIAFLVIGAIGLVASFRFLALPQGAGAEVSGHASGN</sequence>
<feature type="transmembrane region" description="Helical" evidence="2">
    <location>
        <begin position="70"/>
        <end position="88"/>
    </location>
</feature>
<dbReference type="RefSeq" id="WP_269907283.1">
    <property type="nucleotide sequence ID" value="NZ_JAPFQA010000011.1"/>
</dbReference>
<protein>
    <submittedName>
        <fullName evidence="3">Uncharacterized protein</fullName>
    </submittedName>
</protein>
<organism evidence="3 4">
    <name type="scientific">Mesorhizobium qingshengii</name>
    <dbReference type="NCBI Taxonomy" id="1165689"/>
    <lineage>
        <taxon>Bacteria</taxon>
        <taxon>Pseudomonadati</taxon>
        <taxon>Pseudomonadota</taxon>
        <taxon>Alphaproteobacteria</taxon>
        <taxon>Hyphomicrobiales</taxon>
        <taxon>Phyllobacteriaceae</taxon>
        <taxon>Mesorhizobium</taxon>
    </lineage>
</organism>
<name>A0ABT4QZL9_9HYPH</name>
<dbReference type="Proteomes" id="UP001152178">
    <property type="component" value="Unassembled WGS sequence"/>
</dbReference>
<reference evidence="3" key="1">
    <citation type="submission" date="2022-11" db="EMBL/GenBank/DDBJ databases">
        <authorList>
            <person name="Coimbra C."/>
        </authorList>
    </citation>
    <scope>NUCLEOTIDE SEQUENCE</scope>
    <source>
        <strain evidence="3">Jales19</strain>
    </source>
</reference>
<evidence type="ECO:0000313" key="4">
    <source>
        <dbReference type="Proteomes" id="UP001152178"/>
    </source>
</evidence>